<sequence>MLSSRGDLPSVHILMECLQEFRDISRLAVNTSKSSMFTAGIVDNALDGILARTEFTRGEMPVRYLGIPLAAQRLSVTDYSPLVDRIAHCISKWSAKSLSFAGLLELIRSVIQGVECFWLQYFPLPAAVIDKIHRLCRNFLWNSKRAPVVWEEICHPKEEARLGIRHIQTWNVALLARVLWNIHRKADTLGVKWVNEVYVRGASV</sequence>
<name>A0AAW2RGZ9_SESRA</name>
<reference evidence="1" key="1">
    <citation type="submission" date="2020-06" db="EMBL/GenBank/DDBJ databases">
        <authorList>
            <person name="Li T."/>
            <person name="Hu X."/>
            <person name="Zhang T."/>
            <person name="Song X."/>
            <person name="Zhang H."/>
            <person name="Dai N."/>
            <person name="Sheng W."/>
            <person name="Hou X."/>
            <person name="Wei L."/>
        </authorList>
    </citation>
    <scope>NUCLEOTIDE SEQUENCE</scope>
    <source>
        <strain evidence="1">G02</strain>
        <tissue evidence="1">Leaf</tissue>
    </source>
</reference>
<dbReference type="PANTHER" id="PTHR33116:SF80">
    <property type="entry name" value="REVERSE TRANSCRIPTASE ZINC-BINDING DOMAIN-CONTAINING PROTEIN"/>
    <property type="match status" value="1"/>
</dbReference>
<gene>
    <name evidence="1" type="ORF">Sradi_3177800</name>
</gene>
<proteinExistence type="predicted"/>
<dbReference type="PANTHER" id="PTHR33116">
    <property type="entry name" value="REVERSE TRANSCRIPTASE ZINC-BINDING DOMAIN-CONTAINING PROTEIN-RELATED-RELATED"/>
    <property type="match status" value="1"/>
</dbReference>
<accession>A0AAW2RGZ9</accession>
<evidence type="ECO:0000313" key="1">
    <source>
        <dbReference type="EMBL" id="KAL0378723.1"/>
    </source>
</evidence>
<organism evidence="1">
    <name type="scientific">Sesamum radiatum</name>
    <name type="common">Black benniseed</name>
    <dbReference type="NCBI Taxonomy" id="300843"/>
    <lineage>
        <taxon>Eukaryota</taxon>
        <taxon>Viridiplantae</taxon>
        <taxon>Streptophyta</taxon>
        <taxon>Embryophyta</taxon>
        <taxon>Tracheophyta</taxon>
        <taxon>Spermatophyta</taxon>
        <taxon>Magnoliopsida</taxon>
        <taxon>eudicotyledons</taxon>
        <taxon>Gunneridae</taxon>
        <taxon>Pentapetalae</taxon>
        <taxon>asterids</taxon>
        <taxon>lamiids</taxon>
        <taxon>Lamiales</taxon>
        <taxon>Pedaliaceae</taxon>
        <taxon>Sesamum</taxon>
    </lineage>
</organism>
<dbReference type="EMBL" id="JACGWJ010000013">
    <property type="protein sequence ID" value="KAL0378723.1"/>
    <property type="molecule type" value="Genomic_DNA"/>
</dbReference>
<evidence type="ECO:0008006" key="2">
    <source>
        <dbReference type="Google" id="ProtNLM"/>
    </source>
</evidence>
<reference evidence="1" key="2">
    <citation type="journal article" date="2024" name="Plant">
        <title>Genomic evolution and insights into agronomic trait innovations of Sesamum species.</title>
        <authorList>
            <person name="Miao H."/>
            <person name="Wang L."/>
            <person name="Qu L."/>
            <person name="Liu H."/>
            <person name="Sun Y."/>
            <person name="Le M."/>
            <person name="Wang Q."/>
            <person name="Wei S."/>
            <person name="Zheng Y."/>
            <person name="Lin W."/>
            <person name="Duan Y."/>
            <person name="Cao H."/>
            <person name="Xiong S."/>
            <person name="Wang X."/>
            <person name="Wei L."/>
            <person name="Li C."/>
            <person name="Ma Q."/>
            <person name="Ju M."/>
            <person name="Zhao R."/>
            <person name="Li G."/>
            <person name="Mu C."/>
            <person name="Tian Q."/>
            <person name="Mei H."/>
            <person name="Zhang T."/>
            <person name="Gao T."/>
            <person name="Zhang H."/>
        </authorList>
    </citation>
    <scope>NUCLEOTIDE SEQUENCE</scope>
    <source>
        <strain evidence="1">G02</strain>
    </source>
</reference>
<protein>
    <recommendedName>
        <fullName evidence="2">Reverse transcriptase</fullName>
    </recommendedName>
</protein>
<comment type="caution">
    <text evidence="1">The sequence shown here is derived from an EMBL/GenBank/DDBJ whole genome shotgun (WGS) entry which is preliminary data.</text>
</comment>
<dbReference type="AlphaFoldDB" id="A0AAW2RGZ9"/>